<dbReference type="PANTHER" id="PTHR33991">
    <property type="entry name" value="DNA REPAIR PROTEIN RECO"/>
    <property type="match status" value="1"/>
</dbReference>
<evidence type="ECO:0000256" key="6">
    <source>
        <dbReference type="ARBA" id="ARBA00033409"/>
    </source>
</evidence>
<dbReference type="SUPFAM" id="SSF50249">
    <property type="entry name" value="Nucleic acid-binding proteins"/>
    <property type="match status" value="1"/>
</dbReference>
<evidence type="ECO:0000259" key="8">
    <source>
        <dbReference type="Pfam" id="PF11967"/>
    </source>
</evidence>
<dbReference type="Gene3D" id="2.40.50.140">
    <property type="entry name" value="Nucleic acid-binding proteins"/>
    <property type="match status" value="1"/>
</dbReference>
<dbReference type="EMBL" id="JAFBEV010000005">
    <property type="protein sequence ID" value="MBM7657333.1"/>
    <property type="molecule type" value="Genomic_DNA"/>
</dbReference>
<evidence type="ECO:0000313" key="10">
    <source>
        <dbReference type="Proteomes" id="UP000823201"/>
    </source>
</evidence>
<dbReference type="NCBIfam" id="TIGR00613">
    <property type="entry name" value="reco"/>
    <property type="match status" value="1"/>
</dbReference>
<keyword evidence="5 7" id="KW-0234">DNA repair</keyword>
<gene>
    <name evidence="7" type="primary">recO</name>
    <name evidence="9" type="ORF">JOC27_000776</name>
</gene>
<dbReference type="Pfam" id="PF02565">
    <property type="entry name" value="RecO_C"/>
    <property type="match status" value="1"/>
</dbReference>
<dbReference type="Proteomes" id="UP000823201">
    <property type="component" value="Unassembled WGS sequence"/>
</dbReference>
<keyword evidence="3 7" id="KW-0227">DNA damage</keyword>
<name>A0ABS2Q6C8_9BACL</name>
<dbReference type="InterPro" id="IPR042242">
    <property type="entry name" value="RecO_C"/>
</dbReference>
<proteinExistence type="inferred from homology"/>
<keyword evidence="10" id="KW-1185">Reference proteome</keyword>
<dbReference type="InterPro" id="IPR012340">
    <property type="entry name" value="NA-bd_OB-fold"/>
</dbReference>
<evidence type="ECO:0000256" key="2">
    <source>
        <dbReference type="ARBA" id="ARBA00021310"/>
    </source>
</evidence>
<evidence type="ECO:0000256" key="5">
    <source>
        <dbReference type="ARBA" id="ARBA00023204"/>
    </source>
</evidence>
<dbReference type="Gene3D" id="6.20.220.20">
    <property type="entry name" value="Recombination protein O, zinc-binding domain"/>
    <property type="match status" value="1"/>
</dbReference>
<comment type="similarity">
    <text evidence="1 7">Belongs to the RecO family.</text>
</comment>
<evidence type="ECO:0000256" key="7">
    <source>
        <dbReference type="HAMAP-Rule" id="MF_00201"/>
    </source>
</evidence>
<dbReference type="Gene3D" id="1.20.1440.120">
    <property type="entry name" value="Recombination protein O, C-terminal domain"/>
    <property type="match status" value="1"/>
</dbReference>
<dbReference type="InterPro" id="IPR003717">
    <property type="entry name" value="RecO"/>
</dbReference>
<protein>
    <recommendedName>
        <fullName evidence="2 7">DNA repair protein RecO</fullName>
    </recommendedName>
    <alternativeName>
        <fullName evidence="6 7">Recombination protein O</fullName>
    </alternativeName>
</protein>
<evidence type="ECO:0000256" key="1">
    <source>
        <dbReference type="ARBA" id="ARBA00007452"/>
    </source>
</evidence>
<dbReference type="HAMAP" id="MF_00201">
    <property type="entry name" value="RecO"/>
    <property type="match status" value="1"/>
</dbReference>
<dbReference type="PANTHER" id="PTHR33991:SF1">
    <property type="entry name" value="DNA REPAIR PROTEIN RECO"/>
    <property type="match status" value="1"/>
</dbReference>
<evidence type="ECO:0000313" key="9">
    <source>
        <dbReference type="EMBL" id="MBM7657333.1"/>
    </source>
</evidence>
<evidence type="ECO:0000256" key="4">
    <source>
        <dbReference type="ARBA" id="ARBA00023172"/>
    </source>
</evidence>
<dbReference type="InterPro" id="IPR037278">
    <property type="entry name" value="ARFGAP/RecO"/>
</dbReference>
<organism evidence="9 10">
    <name type="scientific">Sporolactobacillus spathodeae</name>
    <dbReference type="NCBI Taxonomy" id="1465502"/>
    <lineage>
        <taxon>Bacteria</taxon>
        <taxon>Bacillati</taxon>
        <taxon>Bacillota</taxon>
        <taxon>Bacilli</taxon>
        <taxon>Bacillales</taxon>
        <taxon>Sporolactobacillaceae</taxon>
        <taxon>Sporolactobacillus</taxon>
    </lineage>
</organism>
<dbReference type="InterPro" id="IPR022572">
    <property type="entry name" value="DNA_rep/recomb_RecO_N"/>
</dbReference>
<sequence length="252" mass="27858">MMRKAEGIILRATDYGESNKIITLYTAEYGKIGLMARGAKKPRNPLASVSHVLFYGLCLFNKGRGLGTFYQAESLNAFTSIRTDIDKMGYAALIVELTERLCADGQPSSQIYQLLRGCLLDMERGIDPAFLAALFSVKMLPMAGIDPRLDRCIHCGGRSAPFSFSVSGGGLLCASCAAKDPHALPISQTIARLLLLFKQIPLDRIGNVDLKKETIHAIEQIINACYEQNAGIKLRARRFIEQMDHFRTPDKK</sequence>
<reference evidence="9 10" key="1">
    <citation type="submission" date="2021-01" db="EMBL/GenBank/DDBJ databases">
        <title>Genomic Encyclopedia of Type Strains, Phase IV (KMG-IV): sequencing the most valuable type-strain genomes for metagenomic binning, comparative biology and taxonomic classification.</title>
        <authorList>
            <person name="Goeker M."/>
        </authorList>
    </citation>
    <scope>NUCLEOTIDE SEQUENCE [LARGE SCALE GENOMIC DNA]</scope>
    <source>
        <strain evidence="9 10">DSM 100968</strain>
    </source>
</reference>
<keyword evidence="4 7" id="KW-0233">DNA recombination</keyword>
<feature type="domain" description="DNA replication/recombination mediator RecO N-terminal" evidence="8">
    <location>
        <begin position="2"/>
        <end position="78"/>
    </location>
</feature>
<evidence type="ECO:0000256" key="3">
    <source>
        <dbReference type="ARBA" id="ARBA00022763"/>
    </source>
</evidence>
<dbReference type="SUPFAM" id="SSF57863">
    <property type="entry name" value="ArfGap/RecO-like zinc finger"/>
    <property type="match status" value="1"/>
</dbReference>
<comment type="function">
    <text evidence="7">Involved in DNA repair and RecF pathway recombination.</text>
</comment>
<comment type="caution">
    <text evidence="9">The sequence shown here is derived from an EMBL/GenBank/DDBJ whole genome shotgun (WGS) entry which is preliminary data.</text>
</comment>
<accession>A0ABS2Q6C8</accession>
<dbReference type="Pfam" id="PF11967">
    <property type="entry name" value="RecO_N"/>
    <property type="match status" value="1"/>
</dbReference>